<evidence type="ECO:0000256" key="1">
    <source>
        <dbReference type="SAM" id="MobiDB-lite"/>
    </source>
</evidence>
<proteinExistence type="predicted"/>
<dbReference type="AlphaFoldDB" id="A0A0H5QLK6"/>
<dbReference type="EMBL" id="HACM01002441">
    <property type="protein sequence ID" value="CRZ02883.1"/>
    <property type="molecule type" value="Transcribed_RNA"/>
</dbReference>
<name>A0A0H5QLK6_9EUKA</name>
<feature type="compositionally biased region" description="Basic residues" evidence="1">
    <location>
        <begin position="60"/>
        <end position="71"/>
    </location>
</feature>
<organism evidence="2">
    <name type="scientific">Spongospora subterranea</name>
    <dbReference type="NCBI Taxonomy" id="70186"/>
    <lineage>
        <taxon>Eukaryota</taxon>
        <taxon>Sar</taxon>
        <taxon>Rhizaria</taxon>
        <taxon>Endomyxa</taxon>
        <taxon>Phytomyxea</taxon>
        <taxon>Plasmodiophorida</taxon>
        <taxon>Plasmodiophoridae</taxon>
        <taxon>Spongospora</taxon>
    </lineage>
</organism>
<sequence>FDLTGTSANNRSIVDEYVGNIGTPLSSGCGGPSIVPDSAGSPSFSTNSESSSTEGLPTQRRSKPCPKRKLSKSVELRKFPKPTANSPKQLPKKLDFVSSFVETQKNALDLEKQRMDRELSLQEKQVALELQKGEASKAGESQAAKAAMVSDLMKAGIPWEDIVKAVSYVFDTSNKY</sequence>
<feature type="non-terminal residue" evidence="2">
    <location>
        <position position="1"/>
    </location>
</feature>
<evidence type="ECO:0000313" key="2">
    <source>
        <dbReference type="EMBL" id="CRZ02883.1"/>
    </source>
</evidence>
<feature type="compositionally biased region" description="Low complexity" evidence="1">
    <location>
        <begin position="41"/>
        <end position="52"/>
    </location>
</feature>
<accession>A0A0H5QLK6</accession>
<reference evidence="2" key="1">
    <citation type="submission" date="2015-04" db="EMBL/GenBank/DDBJ databases">
        <title>The genome sequence of the plant pathogenic Rhizarian Plasmodiophora brassicae reveals insights in its biotrophic life cycle and the origin of chitin synthesis.</title>
        <authorList>
            <person name="Schwelm A."/>
            <person name="Fogelqvist J."/>
            <person name="Knaust A."/>
            <person name="Julke S."/>
            <person name="Lilja T."/>
            <person name="Dhandapani V."/>
            <person name="Bonilla-Rosso G."/>
            <person name="Karlsson M."/>
            <person name="Shevchenko A."/>
            <person name="Choi S.R."/>
            <person name="Kim H.G."/>
            <person name="Park J.Y."/>
            <person name="Lim Y.P."/>
            <person name="Ludwig-Muller J."/>
            <person name="Dixelius C."/>
        </authorList>
    </citation>
    <scope>NUCLEOTIDE SEQUENCE</scope>
    <source>
        <tissue evidence="2">Potato root galls</tissue>
    </source>
</reference>
<feature type="region of interest" description="Disordered" evidence="1">
    <location>
        <begin position="19"/>
        <end position="91"/>
    </location>
</feature>
<protein>
    <submittedName>
        <fullName evidence="2">Uncharacterized protein</fullName>
    </submittedName>
</protein>